<evidence type="ECO:0000256" key="1">
    <source>
        <dbReference type="ARBA" id="ARBA00005964"/>
    </source>
</evidence>
<evidence type="ECO:0000313" key="8">
    <source>
        <dbReference type="Proteomes" id="UP000503540"/>
    </source>
</evidence>
<dbReference type="InterPro" id="IPR000997">
    <property type="entry name" value="Cholinesterase"/>
</dbReference>
<evidence type="ECO:0000313" key="7">
    <source>
        <dbReference type="EMBL" id="QIS10476.1"/>
    </source>
</evidence>
<evidence type="ECO:0000256" key="4">
    <source>
        <dbReference type="PIRSR" id="PIRSR600997-1"/>
    </source>
</evidence>
<organism evidence="7 8">
    <name type="scientific">Nocardia arthritidis</name>
    <dbReference type="NCBI Taxonomy" id="228602"/>
    <lineage>
        <taxon>Bacteria</taxon>
        <taxon>Bacillati</taxon>
        <taxon>Actinomycetota</taxon>
        <taxon>Actinomycetes</taxon>
        <taxon>Mycobacteriales</taxon>
        <taxon>Nocardiaceae</taxon>
        <taxon>Nocardia</taxon>
    </lineage>
</organism>
<feature type="active site" description="Acyl-ester intermediate" evidence="4">
    <location>
        <position position="194"/>
    </location>
</feature>
<dbReference type="GO" id="GO:0003990">
    <property type="term" value="F:acetylcholinesterase activity"/>
    <property type="evidence" value="ECO:0007669"/>
    <property type="project" value="TreeGrafter"/>
</dbReference>
<dbReference type="Pfam" id="PF00135">
    <property type="entry name" value="COesterase"/>
    <property type="match status" value="1"/>
</dbReference>
<feature type="domain" description="Carboxylesterase type B" evidence="6">
    <location>
        <begin position="11"/>
        <end position="478"/>
    </location>
</feature>
<dbReference type="GO" id="GO:0006581">
    <property type="term" value="P:acetylcholine catabolic process"/>
    <property type="evidence" value="ECO:0007669"/>
    <property type="project" value="TreeGrafter"/>
</dbReference>
<proteinExistence type="inferred from homology"/>
<comment type="similarity">
    <text evidence="1 5">Belongs to the type-B carboxylesterase/lipase family.</text>
</comment>
<dbReference type="InterPro" id="IPR029058">
    <property type="entry name" value="AB_hydrolase_fold"/>
</dbReference>
<reference evidence="7 8" key="1">
    <citation type="journal article" date="2019" name="ACS Chem. Biol.">
        <title>Identification and Mobilization of a Cryptic Antibiotic Biosynthesis Gene Locus from a Human-Pathogenic Nocardia Isolate.</title>
        <authorList>
            <person name="Herisse M."/>
            <person name="Ishida K."/>
            <person name="Porter J.L."/>
            <person name="Howden B."/>
            <person name="Hertweck C."/>
            <person name="Stinear T.P."/>
            <person name="Pidot S.J."/>
        </authorList>
    </citation>
    <scope>NUCLEOTIDE SEQUENCE [LARGE SCALE GENOMIC DNA]</scope>
    <source>
        <strain evidence="7 8">AUSMDU00012717</strain>
    </source>
</reference>
<dbReference type="EC" id="3.1.1.-" evidence="5"/>
<gene>
    <name evidence="7" type="ORF">F5544_12935</name>
</gene>
<dbReference type="GO" id="GO:0005886">
    <property type="term" value="C:plasma membrane"/>
    <property type="evidence" value="ECO:0007669"/>
    <property type="project" value="TreeGrafter"/>
</dbReference>
<dbReference type="PANTHER" id="PTHR43918">
    <property type="entry name" value="ACETYLCHOLINESTERASE"/>
    <property type="match status" value="1"/>
</dbReference>
<evidence type="ECO:0000256" key="5">
    <source>
        <dbReference type="RuleBase" id="RU361235"/>
    </source>
</evidence>
<feature type="active site" description="Charge relay system" evidence="4">
    <location>
        <position position="317"/>
    </location>
</feature>
<keyword evidence="3" id="KW-1015">Disulfide bond</keyword>
<dbReference type="GO" id="GO:0005615">
    <property type="term" value="C:extracellular space"/>
    <property type="evidence" value="ECO:0007669"/>
    <property type="project" value="TreeGrafter"/>
</dbReference>
<dbReference type="RefSeq" id="WP_167473449.1">
    <property type="nucleotide sequence ID" value="NZ_CP046172.1"/>
</dbReference>
<dbReference type="KEGG" id="nah:F5544_12935"/>
<accession>A0A6G9YBP1</accession>
<dbReference type="Proteomes" id="UP000503540">
    <property type="component" value="Chromosome"/>
</dbReference>
<dbReference type="EMBL" id="CP046172">
    <property type="protein sequence ID" value="QIS10476.1"/>
    <property type="molecule type" value="Genomic_DNA"/>
</dbReference>
<dbReference type="Gene3D" id="3.40.50.1820">
    <property type="entry name" value="alpha/beta hydrolase"/>
    <property type="match status" value="1"/>
</dbReference>
<dbReference type="GO" id="GO:0019695">
    <property type="term" value="P:choline metabolic process"/>
    <property type="evidence" value="ECO:0007669"/>
    <property type="project" value="TreeGrafter"/>
</dbReference>
<dbReference type="InterPro" id="IPR050654">
    <property type="entry name" value="AChE-related_enzymes"/>
</dbReference>
<sequence>MDNSIEQRHVVVGTGSGKLRGVATGSVAFRGVPYARSPIGELRFAAPQPHPGWTRIRDAIDAGPAAPQWPSRLEAVMGTRLPDWSEHGCLNLNIWTPDDDFGAARPVLLWFHGGGFTSGSGGWNWYDGGRLAALGGIVVVTANYRLGPLGYLYLPEFGADNLGTQDQAAALRWVVDNIAAFGGDPGSITVGGQSAGAFSALALAADPGTGGMVRRVIGQSGPWGMPPQDPGEAAGVAAKYLEILGISSDRQRLRELPVARLLAAYARILADSARPGGIAPPMYPVRGGAGQAVGWPEALASGVLADKDVLIGSTANEASSFLALNPIIQTADRDTAVRLLAEQGGAARYDEYVDRYPAAGPAELLTAIVGDLLCGTTDLANGLVAQGNQTYVYRFMRGPAVDPYGFGAAHCAELPFLFGTFESYPNAPMLGTFSPADRILAAEFGGALAAFVATGTPNGPALAPWRPYATDEAIRYFRSAGDPDAG</sequence>
<dbReference type="PANTHER" id="PTHR43918:SF4">
    <property type="entry name" value="CARBOXYLIC ESTER HYDROLASE"/>
    <property type="match status" value="1"/>
</dbReference>
<evidence type="ECO:0000256" key="3">
    <source>
        <dbReference type="ARBA" id="ARBA00023157"/>
    </source>
</evidence>
<dbReference type="SUPFAM" id="SSF53474">
    <property type="entry name" value="alpha/beta-Hydrolases"/>
    <property type="match status" value="1"/>
</dbReference>
<dbReference type="PRINTS" id="PR00878">
    <property type="entry name" value="CHOLNESTRASE"/>
</dbReference>
<dbReference type="InterPro" id="IPR019826">
    <property type="entry name" value="Carboxylesterase_B_AS"/>
</dbReference>
<dbReference type="PROSITE" id="PS00122">
    <property type="entry name" value="CARBOXYLESTERASE_B_1"/>
    <property type="match status" value="1"/>
</dbReference>
<protein>
    <recommendedName>
        <fullName evidence="5">Carboxylic ester hydrolase</fullName>
        <ecNumber evidence="5">3.1.1.-</ecNumber>
    </recommendedName>
</protein>
<keyword evidence="8" id="KW-1185">Reference proteome</keyword>
<dbReference type="InterPro" id="IPR002018">
    <property type="entry name" value="CarbesteraseB"/>
</dbReference>
<evidence type="ECO:0000259" key="6">
    <source>
        <dbReference type="Pfam" id="PF00135"/>
    </source>
</evidence>
<feature type="active site" description="Charge relay system" evidence="4">
    <location>
        <position position="410"/>
    </location>
</feature>
<dbReference type="AlphaFoldDB" id="A0A6G9YBP1"/>
<evidence type="ECO:0000256" key="2">
    <source>
        <dbReference type="ARBA" id="ARBA00022801"/>
    </source>
</evidence>
<keyword evidence="2 5" id="KW-0378">Hydrolase</keyword>
<name>A0A6G9YBP1_9NOCA</name>